<feature type="compositionally biased region" description="Pro residues" evidence="3">
    <location>
        <begin position="715"/>
        <end position="734"/>
    </location>
</feature>
<feature type="compositionally biased region" description="Basic and acidic residues" evidence="3">
    <location>
        <begin position="585"/>
        <end position="599"/>
    </location>
</feature>
<keyword evidence="6" id="KW-1185">Reference proteome</keyword>
<feature type="region of interest" description="Disordered" evidence="3">
    <location>
        <begin position="435"/>
        <end position="501"/>
    </location>
</feature>
<accession>A0A8H5CEE8</accession>
<name>A0A8H5CEE8_9AGAR</name>
<dbReference type="CDD" id="cd07323">
    <property type="entry name" value="LAM"/>
    <property type="match status" value="1"/>
</dbReference>
<protein>
    <recommendedName>
        <fullName evidence="4">HTH La-type RNA-binding domain-containing protein</fullName>
    </recommendedName>
</protein>
<feature type="compositionally biased region" description="Basic and acidic residues" evidence="3">
    <location>
        <begin position="185"/>
        <end position="197"/>
    </location>
</feature>
<feature type="compositionally biased region" description="Low complexity" evidence="3">
    <location>
        <begin position="735"/>
        <end position="748"/>
    </location>
</feature>
<feature type="region of interest" description="Disordered" evidence="3">
    <location>
        <begin position="706"/>
        <end position="751"/>
    </location>
</feature>
<dbReference type="OrthoDB" id="340227at2759"/>
<dbReference type="EMBL" id="JAACJK010000004">
    <property type="protein sequence ID" value="KAF5340236.1"/>
    <property type="molecule type" value="Genomic_DNA"/>
</dbReference>
<evidence type="ECO:0000256" key="2">
    <source>
        <dbReference type="PROSITE-ProRule" id="PRU00332"/>
    </source>
</evidence>
<dbReference type="InterPro" id="IPR006630">
    <property type="entry name" value="La_HTH"/>
</dbReference>
<dbReference type="InterPro" id="IPR036388">
    <property type="entry name" value="WH-like_DNA-bd_sf"/>
</dbReference>
<feature type="compositionally biased region" description="Polar residues" evidence="3">
    <location>
        <begin position="198"/>
        <end position="218"/>
    </location>
</feature>
<feature type="compositionally biased region" description="Low complexity" evidence="3">
    <location>
        <begin position="219"/>
        <end position="230"/>
    </location>
</feature>
<dbReference type="SUPFAM" id="SSF46785">
    <property type="entry name" value="Winged helix' DNA-binding domain"/>
    <property type="match status" value="1"/>
</dbReference>
<dbReference type="InterPro" id="IPR036390">
    <property type="entry name" value="WH_DNA-bd_sf"/>
</dbReference>
<dbReference type="InterPro" id="IPR045180">
    <property type="entry name" value="La_dom_prot"/>
</dbReference>
<feature type="region of interest" description="Disordered" evidence="3">
    <location>
        <begin position="549"/>
        <end position="663"/>
    </location>
</feature>
<proteinExistence type="predicted"/>
<dbReference type="SMART" id="SM00715">
    <property type="entry name" value="LA"/>
    <property type="match status" value="1"/>
</dbReference>
<feature type="compositionally biased region" description="Low complexity" evidence="3">
    <location>
        <begin position="635"/>
        <end position="645"/>
    </location>
</feature>
<dbReference type="Pfam" id="PF05383">
    <property type="entry name" value="La"/>
    <property type="match status" value="1"/>
</dbReference>
<feature type="compositionally biased region" description="Low complexity" evidence="3">
    <location>
        <begin position="468"/>
        <end position="478"/>
    </location>
</feature>
<feature type="compositionally biased region" description="Pro residues" evidence="3">
    <location>
        <begin position="234"/>
        <end position="255"/>
    </location>
</feature>
<dbReference type="AlphaFoldDB" id="A0A8H5CEE8"/>
<keyword evidence="1 2" id="KW-0694">RNA-binding</keyword>
<evidence type="ECO:0000256" key="1">
    <source>
        <dbReference type="ARBA" id="ARBA00022884"/>
    </source>
</evidence>
<feature type="compositionally biased region" description="Basic and acidic residues" evidence="3">
    <location>
        <begin position="95"/>
        <end position="108"/>
    </location>
</feature>
<dbReference type="Proteomes" id="UP000541558">
    <property type="component" value="Unassembled WGS sequence"/>
</dbReference>
<feature type="compositionally biased region" description="Low complexity" evidence="3">
    <location>
        <begin position="157"/>
        <end position="179"/>
    </location>
</feature>
<organism evidence="5 6">
    <name type="scientific">Ephemerocybe angulata</name>
    <dbReference type="NCBI Taxonomy" id="980116"/>
    <lineage>
        <taxon>Eukaryota</taxon>
        <taxon>Fungi</taxon>
        <taxon>Dikarya</taxon>
        <taxon>Basidiomycota</taxon>
        <taxon>Agaricomycotina</taxon>
        <taxon>Agaricomycetes</taxon>
        <taxon>Agaricomycetidae</taxon>
        <taxon>Agaricales</taxon>
        <taxon>Agaricineae</taxon>
        <taxon>Psathyrellaceae</taxon>
        <taxon>Ephemerocybe</taxon>
    </lineage>
</organism>
<evidence type="ECO:0000313" key="5">
    <source>
        <dbReference type="EMBL" id="KAF5340236.1"/>
    </source>
</evidence>
<comment type="caution">
    <text evidence="5">The sequence shown here is derived from an EMBL/GenBank/DDBJ whole genome shotgun (WGS) entry which is preliminary data.</text>
</comment>
<dbReference type="PANTHER" id="PTHR22792:SF132">
    <property type="entry name" value="LA-RELATED PROTEIN 1"/>
    <property type="match status" value="1"/>
</dbReference>
<reference evidence="5 6" key="1">
    <citation type="journal article" date="2020" name="ISME J.">
        <title>Uncovering the hidden diversity of litter-decomposition mechanisms in mushroom-forming fungi.</title>
        <authorList>
            <person name="Floudas D."/>
            <person name="Bentzer J."/>
            <person name="Ahren D."/>
            <person name="Johansson T."/>
            <person name="Persson P."/>
            <person name="Tunlid A."/>
        </authorList>
    </citation>
    <scope>NUCLEOTIDE SEQUENCE [LARGE SCALE GENOMIC DNA]</scope>
    <source>
        <strain evidence="5 6">CBS 175.51</strain>
    </source>
</reference>
<feature type="domain" description="HTH La-type RNA-binding" evidence="4">
    <location>
        <begin position="762"/>
        <end position="851"/>
    </location>
</feature>
<dbReference type="GO" id="GO:0010494">
    <property type="term" value="C:cytoplasmic stress granule"/>
    <property type="evidence" value="ECO:0007669"/>
    <property type="project" value="TreeGrafter"/>
</dbReference>
<evidence type="ECO:0000313" key="6">
    <source>
        <dbReference type="Proteomes" id="UP000541558"/>
    </source>
</evidence>
<gene>
    <name evidence="5" type="ORF">D9611_007935</name>
</gene>
<feature type="compositionally biased region" description="Pro residues" evidence="3">
    <location>
        <begin position="262"/>
        <end position="279"/>
    </location>
</feature>
<dbReference type="Gene3D" id="1.10.10.10">
    <property type="entry name" value="Winged helix-like DNA-binding domain superfamily/Winged helix DNA-binding domain"/>
    <property type="match status" value="1"/>
</dbReference>
<feature type="compositionally biased region" description="Pro residues" evidence="3">
    <location>
        <begin position="646"/>
        <end position="663"/>
    </location>
</feature>
<dbReference type="PROSITE" id="PS50961">
    <property type="entry name" value="HTH_LA"/>
    <property type="match status" value="1"/>
</dbReference>
<evidence type="ECO:0000256" key="3">
    <source>
        <dbReference type="SAM" id="MobiDB-lite"/>
    </source>
</evidence>
<evidence type="ECO:0000259" key="4">
    <source>
        <dbReference type="PROSITE" id="PS50961"/>
    </source>
</evidence>
<dbReference type="PANTHER" id="PTHR22792">
    <property type="entry name" value="LUPUS LA PROTEIN-RELATED"/>
    <property type="match status" value="1"/>
</dbReference>
<feature type="compositionally biased region" description="Low complexity" evidence="3">
    <location>
        <begin position="118"/>
        <end position="135"/>
    </location>
</feature>
<dbReference type="GO" id="GO:0003723">
    <property type="term" value="F:RNA binding"/>
    <property type="evidence" value="ECO:0007669"/>
    <property type="project" value="UniProtKB-UniRule"/>
</dbReference>
<feature type="compositionally biased region" description="Low complexity" evidence="3">
    <location>
        <begin position="20"/>
        <end position="58"/>
    </location>
</feature>
<sequence>MEPAKAPIANVWSMRKEQLAAARATSSTAAPPPASSLSSSSQPGSSTTKPPLTSSPATRMQPKTAAATKVPPVTDKESWPEVTASLGKDANGNGKENDRGAKEQLPKKEKTKKWVPIPAEELQAAADALKASAPSTRRQSAGRGDGQTRKNPKGPPSQVASTSQSRVQSRSGSVQSSPRGAGRRRLPEEQRRGDRDSNSNAAHSPKVNGSRNLDTANASLRPPSLSNRSSKPGSPHPQMPSPNFQPPPPPPPHPYPHQQFPPYGPPPGFNASPYLPPSPGADGFYYPPNQLYSTGPVPSDGGPFAKPVQFGSIDSQEPVMNGGRKVVIGLAPEELSEVVRGVKNLGITGAGVTGKRSRRSSFAVPPEDEVKATTAESKGKWEFGTATIDAPVEVEVEVEGDGKSLLDVVVEGSPGVARLSPLSMSLSASPGGLQVPLSLGGTPGADLADAPPPGLGLTQPQHPPGLTRPPATRSSPSPLINGTNVSDTLEAPLPEAPRPIPVVSDEDFEVRDYGYGFGRVSGSGRALEVMREEMLARERERVWEKERRAQGFAQGQGAHHLPPHPHPGFVPGRDDRRQRMPRPFEGGERERGDRDRPDGRGGQGPRRGGRTHASGISGGGGPGSQHRHARRSNTPQSVPIQVQVPPTLPPFGPPHPNAPPLHMPPFLPPQFMHGLPLAHHGSMPLEGMPSPTAYFGGMPPGFMGQPNPGAVSYLPPLPPPPPIPPQLLPHPSSNPPSAISPSAAAGSGPPAPPVPVPVTLVPFPLDPTRYYLLGQLEYYLSPQNMAKDFFLRKKMDSRGWIPISIIASFNRVRRLTVDANIVREVLYLSSILQVRDDWVRMGGWEQFVLPDAEESVVPEVNGNPMARSQMPPPMGMPLGGREPPVDVAPMYLMHNGVPVGPGTGLLPGFAAEVAAHQGGGVNGVGSGDGDEDEDDVLFVMTSDASR</sequence>
<dbReference type="GO" id="GO:0005829">
    <property type="term" value="C:cytosol"/>
    <property type="evidence" value="ECO:0007669"/>
    <property type="project" value="TreeGrafter"/>
</dbReference>
<dbReference type="GO" id="GO:0045727">
    <property type="term" value="P:positive regulation of translation"/>
    <property type="evidence" value="ECO:0007669"/>
    <property type="project" value="TreeGrafter"/>
</dbReference>
<feature type="region of interest" description="Disordered" evidence="3">
    <location>
        <begin position="16"/>
        <end position="319"/>
    </location>
</feature>